<sequence length="141" mass="16119">MKNEAEIIWWKTVKQDVETTPVGFTEAAARVEGADAVDGAESIFKRGCSLSISDFARRPRYEPISIEPMRRRELAVGVLIRWVVSLPKVDDDDEVMFCEVIFTFGPPPKLPTDRFARITFFVKYEITYRNFCGGRGGLRHE</sequence>
<keyword evidence="2" id="KW-1185">Reference proteome</keyword>
<dbReference type="InParanoid" id="F4WLW7"/>
<protein>
    <submittedName>
        <fullName evidence="1">Uncharacterized protein</fullName>
    </submittedName>
</protein>
<accession>F4WLW7</accession>
<dbReference type="EMBL" id="GL888217">
    <property type="protein sequence ID" value="EGI64560.1"/>
    <property type="molecule type" value="Genomic_DNA"/>
</dbReference>
<evidence type="ECO:0000313" key="1">
    <source>
        <dbReference type="EMBL" id="EGI64560.1"/>
    </source>
</evidence>
<proteinExistence type="predicted"/>
<dbReference type="Proteomes" id="UP000007755">
    <property type="component" value="Unassembled WGS sequence"/>
</dbReference>
<name>F4WLW7_ACREC</name>
<reference evidence="1" key="1">
    <citation type="submission" date="2011-02" db="EMBL/GenBank/DDBJ databases">
        <title>The genome of the leaf-cutting ant Acromyrmex echinatior suggests key adaptations to social evolution and fungus farming.</title>
        <authorList>
            <person name="Nygaard S."/>
            <person name="Zhang G."/>
        </authorList>
    </citation>
    <scope>NUCLEOTIDE SEQUENCE</scope>
</reference>
<evidence type="ECO:0000313" key="2">
    <source>
        <dbReference type="Proteomes" id="UP000007755"/>
    </source>
</evidence>
<organism evidence="2">
    <name type="scientific">Acromyrmex echinatior</name>
    <name type="common">Panamanian leafcutter ant</name>
    <name type="synonym">Acromyrmex octospinosus echinatior</name>
    <dbReference type="NCBI Taxonomy" id="103372"/>
    <lineage>
        <taxon>Eukaryota</taxon>
        <taxon>Metazoa</taxon>
        <taxon>Ecdysozoa</taxon>
        <taxon>Arthropoda</taxon>
        <taxon>Hexapoda</taxon>
        <taxon>Insecta</taxon>
        <taxon>Pterygota</taxon>
        <taxon>Neoptera</taxon>
        <taxon>Endopterygota</taxon>
        <taxon>Hymenoptera</taxon>
        <taxon>Apocrita</taxon>
        <taxon>Aculeata</taxon>
        <taxon>Formicoidea</taxon>
        <taxon>Formicidae</taxon>
        <taxon>Myrmicinae</taxon>
        <taxon>Acromyrmex</taxon>
    </lineage>
</organism>
<gene>
    <name evidence="1" type="ORF">G5I_06749</name>
</gene>
<dbReference type="AlphaFoldDB" id="F4WLW7"/>